<dbReference type="GO" id="GO:0016491">
    <property type="term" value="F:oxidoreductase activity"/>
    <property type="evidence" value="ECO:0007669"/>
    <property type="project" value="UniProtKB-KW"/>
</dbReference>
<comment type="similarity">
    <text evidence="1">Belongs to the short-chain dehydrogenases/reductases (SDR) family.</text>
</comment>
<keyword evidence="4" id="KW-1185">Reference proteome</keyword>
<organism evidence="3 4">
    <name type="scientific">Thermohalobaculum xanthum</name>
    <dbReference type="NCBI Taxonomy" id="2753746"/>
    <lineage>
        <taxon>Bacteria</taxon>
        <taxon>Pseudomonadati</taxon>
        <taxon>Pseudomonadota</taxon>
        <taxon>Alphaproteobacteria</taxon>
        <taxon>Rhodobacterales</taxon>
        <taxon>Paracoccaceae</taxon>
        <taxon>Thermohalobaculum</taxon>
    </lineage>
</organism>
<dbReference type="FunFam" id="3.40.50.720:FF:000084">
    <property type="entry name" value="Short-chain dehydrogenase reductase"/>
    <property type="match status" value="1"/>
</dbReference>
<dbReference type="PANTHER" id="PTHR43639">
    <property type="entry name" value="OXIDOREDUCTASE, SHORT-CHAIN DEHYDROGENASE/REDUCTASE FAMILY (AFU_ORTHOLOGUE AFUA_5G02870)"/>
    <property type="match status" value="1"/>
</dbReference>
<proteinExistence type="inferred from homology"/>
<keyword evidence="2" id="KW-0560">Oxidoreductase</keyword>
<dbReference type="Gene3D" id="3.40.50.720">
    <property type="entry name" value="NAD(P)-binding Rossmann-like Domain"/>
    <property type="match status" value="1"/>
</dbReference>
<dbReference type="SUPFAM" id="SSF51735">
    <property type="entry name" value="NAD(P)-binding Rossmann-fold domains"/>
    <property type="match status" value="1"/>
</dbReference>
<dbReference type="PRINTS" id="PR00081">
    <property type="entry name" value="GDHRDH"/>
</dbReference>
<gene>
    <name evidence="3" type="ORF">H0I76_17230</name>
</gene>
<dbReference type="AlphaFoldDB" id="A0A8J7MB81"/>
<dbReference type="RefSeq" id="WP_200612798.1">
    <property type="nucleotide sequence ID" value="NZ_JAEHHL010000012.1"/>
</dbReference>
<comment type="caution">
    <text evidence="3">The sequence shown here is derived from an EMBL/GenBank/DDBJ whole genome shotgun (WGS) entry which is preliminary data.</text>
</comment>
<dbReference type="EMBL" id="JAEHHL010000012">
    <property type="protein sequence ID" value="MBK0400944.1"/>
    <property type="molecule type" value="Genomic_DNA"/>
</dbReference>
<dbReference type="Pfam" id="PF13561">
    <property type="entry name" value="adh_short_C2"/>
    <property type="match status" value="1"/>
</dbReference>
<evidence type="ECO:0000313" key="4">
    <source>
        <dbReference type="Proteomes" id="UP000655420"/>
    </source>
</evidence>
<dbReference type="PANTHER" id="PTHR43639:SF1">
    <property type="entry name" value="SHORT-CHAIN DEHYDROGENASE_REDUCTASE FAMILY PROTEIN"/>
    <property type="match status" value="1"/>
</dbReference>
<dbReference type="CDD" id="cd05233">
    <property type="entry name" value="SDR_c"/>
    <property type="match status" value="1"/>
</dbReference>
<dbReference type="PRINTS" id="PR00080">
    <property type="entry name" value="SDRFAMILY"/>
</dbReference>
<accession>A0A8J7MB81</accession>
<dbReference type="InterPro" id="IPR036291">
    <property type="entry name" value="NAD(P)-bd_dom_sf"/>
</dbReference>
<protein>
    <submittedName>
        <fullName evidence="3">SDR family oxidoreductase</fullName>
    </submittedName>
</protein>
<dbReference type="InterPro" id="IPR002347">
    <property type="entry name" value="SDR_fam"/>
</dbReference>
<evidence type="ECO:0000256" key="1">
    <source>
        <dbReference type="ARBA" id="ARBA00006484"/>
    </source>
</evidence>
<evidence type="ECO:0000313" key="3">
    <source>
        <dbReference type="EMBL" id="MBK0400944.1"/>
    </source>
</evidence>
<name>A0A8J7MB81_9RHOB</name>
<dbReference type="Proteomes" id="UP000655420">
    <property type="component" value="Unassembled WGS sequence"/>
</dbReference>
<evidence type="ECO:0000256" key="2">
    <source>
        <dbReference type="ARBA" id="ARBA00023002"/>
    </source>
</evidence>
<reference evidence="3" key="1">
    <citation type="submission" date="2020-12" db="EMBL/GenBank/DDBJ databases">
        <title>Bacterial taxonomy.</title>
        <authorList>
            <person name="Pan X."/>
        </authorList>
    </citation>
    <scope>NUCLEOTIDE SEQUENCE</scope>
    <source>
        <strain evidence="3">M0105</strain>
    </source>
</reference>
<sequence>MVEELHGRVAIVTGAGGTVGRAIARRMAEAGAEVMLADAEGDALDESCAAVRDVTDSFARFNLARPDKLGAANLIAATIDAFGRIDILVNEPRATRPGAFEELKREDFAAALDTNVTSTFMLSQAVAKRMIHQGASEEDFDGAIINVSSIAAQRTVPELIAYSVSCAALDQLTRSMAADLARHGIRVNGVALGAVMSARLRETLRERADLRAEMIKVTPLGRIGEADEAAEAALFLASHRASFITGQVISVDGGRTVLDPLASPIR</sequence>